<evidence type="ECO:0000313" key="2">
    <source>
        <dbReference type="Proteomes" id="UP000075288"/>
    </source>
</evidence>
<protein>
    <submittedName>
        <fullName evidence="1">Uncharacterized protein</fullName>
    </submittedName>
</protein>
<accession>A0A150K6V0</accession>
<organism evidence="1 2">
    <name type="scientific">Heyndrickxia coagulans</name>
    <name type="common">Weizmannia coagulans</name>
    <dbReference type="NCBI Taxonomy" id="1398"/>
    <lineage>
        <taxon>Bacteria</taxon>
        <taxon>Bacillati</taxon>
        <taxon>Bacillota</taxon>
        <taxon>Bacilli</taxon>
        <taxon>Bacillales</taxon>
        <taxon>Bacillaceae</taxon>
        <taxon>Heyndrickxia</taxon>
    </lineage>
</organism>
<dbReference type="Proteomes" id="UP000075288">
    <property type="component" value="Unassembled WGS sequence"/>
</dbReference>
<reference evidence="1 2" key="1">
    <citation type="submission" date="2016-01" db="EMBL/GenBank/DDBJ databases">
        <title>Genome Sequences of Twelve Sporeforming Bacillus Species Isolated from Foods.</title>
        <authorList>
            <person name="Berendsen E.M."/>
            <person name="Wells-Bennik M.H."/>
            <person name="Krawcyk A.O."/>
            <person name="De Jong A."/>
            <person name="Holsappel S."/>
            <person name="Eijlander R.T."/>
            <person name="Kuipers O.P."/>
        </authorList>
    </citation>
    <scope>NUCLEOTIDE SEQUENCE [LARGE SCALE GENOMIC DNA]</scope>
    <source>
        <strain evidence="1 2">B4098</strain>
    </source>
</reference>
<dbReference type="EMBL" id="LQYG01000018">
    <property type="protein sequence ID" value="KYC65299.1"/>
    <property type="molecule type" value="Genomic_DNA"/>
</dbReference>
<dbReference type="PATRIC" id="fig|1398.26.peg.1589"/>
<sequence length="53" mass="6034">MKKQAGPPRLAFLSHNAKKAGQLAGREKMDVCIGKIKCYISRLFFFVFTMVTR</sequence>
<gene>
    <name evidence="1" type="ORF">B4098_0252</name>
</gene>
<comment type="caution">
    <text evidence="1">The sequence shown here is derived from an EMBL/GenBank/DDBJ whole genome shotgun (WGS) entry which is preliminary data.</text>
</comment>
<name>A0A150K6V0_HEYCO</name>
<dbReference type="AlphaFoldDB" id="A0A150K6V0"/>
<proteinExistence type="predicted"/>
<evidence type="ECO:0000313" key="1">
    <source>
        <dbReference type="EMBL" id="KYC65299.1"/>
    </source>
</evidence>